<dbReference type="AlphaFoldDB" id="A0A2B7Y6J4"/>
<gene>
    <name evidence="3" type="ORF">AJ79_01479</name>
</gene>
<organism evidence="3 4">
    <name type="scientific">Helicocarpus griseus UAMH5409</name>
    <dbReference type="NCBI Taxonomy" id="1447875"/>
    <lineage>
        <taxon>Eukaryota</taxon>
        <taxon>Fungi</taxon>
        <taxon>Dikarya</taxon>
        <taxon>Ascomycota</taxon>
        <taxon>Pezizomycotina</taxon>
        <taxon>Eurotiomycetes</taxon>
        <taxon>Eurotiomycetidae</taxon>
        <taxon>Onygenales</taxon>
        <taxon>Ajellomycetaceae</taxon>
        <taxon>Helicocarpus</taxon>
    </lineage>
</organism>
<comment type="caution">
    <text evidence="3">The sequence shown here is derived from an EMBL/GenBank/DDBJ whole genome shotgun (WGS) entry which is preliminary data.</text>
</comment>
<evidence type="ECO:0000313" key="4">
    <source>
        <dbReference type="Proteomes" id="UP000223968"/>
    </source>
</evidence>
<evidence type="ECO:0000256" key="2">
    <source>
        <dbReference type="SAM" id="Phobius"/>
    </source>
</evidence>
<sequence length="223" mass="24778">MPSVLTTIMMLPFILLNLIPIVAIVSITITVVIISICLRFSLVYLSFSIDLFKTHLLRIPPTRKRISKNTPNPNANIVTTTSTDLSKLPPSLDSIISPLPDPNIYNPHYHIPGHNWGPKCRCRFIAPPAPGTTITRITDWSQLLVRNPHLVRPPNPPPEESNDWRRPLRVADSTVRRASLPTPAGPLPRRIKGIGIRDDGSPAGMLRGLSRFADKKMDGEVDD</sequence>
<accession>A0A2B7Y6J4</accession>
<keyword evidence="2" id="KW-0812">Transmembrane</keyword>
<keyword evidence="4" id="KW-1185">Reference proteome</keyword>
<protein>
    <submittedName>
        <fullName evidence="3">Uncharacterized protein</fullName>
    </submittedName>
</protein>
<proteinExistence type="predicted"/>
<feature type="region of interest" description="Disordered" evidence="1">
    <location>
        <begin position="178"/>
        <end position="206"/>
    </location>
</feature>
<keyword evidence="2" id="KW-0472">Membrane</keyword>
<dbReference type="Proteomes" id="UP000223968">
    <property type="component" value="Unassembled WGS sequence"/>
</dbReference>
<evidence type="ECO:0000256" key="1">
    <source>
        <dbReference type="SAM" id="MobiDB-lite"/>
    </source>
</evidence>
<name>A0A2B7Y6J4_9EURO</name>
<reference evidence="3 4" key="1">
    <citation type="submission" date="2017-10" db="EMBL/GenBank/DDBJ databases">
        <title>Comparative genomics in systemic dimorphic fungi from Ajellomycetaceae.</title>
        <authorList>
            <person name="Munoz J.F."/>
            <person name="Mcewen J.G."/>
            <person name="Clay O.K."/>
            <person name="Cuomo C.A."/>
        </authorList>
    </citation>
    <scope>NUCLEOTIDE SEQUENCE [LARGE SCALE GENOMIC DNA]</scope>
    <source>
        <strain evidence="3 4">UAMH5409</strain>
    </source>
</reference>
<dbReference type="EMBL" id="PDNB01000014">
    <property type="protein sequence ID" value="PGH16835.1"/>
    <property type="molecule type" value="Genomic_DNA"/>
</dbReference>
<keyword evidence="2" id="KW-1133">Transmembrane helix</keyword>
<feature type="transmembrane region" description="Helical" evidence="2">
    <location>
        <begin position="12"/>
        <end position="38"/>
    </location>
</feature>
<evidence type="ECO:0000313" key="3">
    <source>
        <dbReference type="EMBL" id="PGH16835.1"/>
    </source>
</evidence>